<dbReference type="Proteomes" id="UP000789508">
    <property type="component" value="Unassembled WGS sequence"/>
</dbReference>
<accession>A0A9N8WB06</accession>
<dbReference type="EMBL" id="CAJVPS010000371">
    <property type="protein sequence ID" value="CAG8481203.1"/>
    <property type="molecule type" value="Genomic_DNA"/>
</dbReference>
<organism evidence="2 3">
    <name type="scientific">Ambispora leptoticha</name>
    <dbReference type="NCBI Taxonomy" id="144679"/>
    <lineage>
        <taxon>Eukaryota</taxon>
        <taxon>Fungi</taxon>
        <taxon>Fungi incertae sedis</taxon>
        <taxon>Mucoromycota</taxon>
        <taxon>Glomeromycotina</taxon>
        <taxon>Glomeromycetes</taxon>
        <taxon>Archaeosporales</taxon>
        <taxon>Ambisporaceae</taxon>
        <taxon>Ambispora</taxon>
    </lineage>
</organism>
<feature type="region of interest" description="Disordered" evidence="1">
    <location>
        <begin position="184"/>
        <end position="206"/>
    </location>
</feature>
<comment type="caution">
    <text evidence="2">The sequence shown here is derived from an EMBL/GenBank/DDBJ whole genome shotgun (WGS) entry which is preliminary data.</text>
</comment>
<evidence type="ECO:0000256" key="1">
    <source>
        <dbReference type="SAM" id="MobiDB-lite"/>
    </source>
</evidence>
<evidence type="ECO:0000313" key="3">
    <source>
        <dbReference type="Proteomes" id="UP000789508"/>
    </source>
</evidence>
<name>A0A9N8WB06_9GLOM</name>
<keyword evidence="3" id="KW-1185">Reference proteome</keyword>
<feature type="compositionally biased region" description="Acidic residues" evidence="1">
    <location>
        <begin position="193"/>
        <end position="206"/>
    </location>
</feature>
<dbReference type="AlphaFoldDB" id="A0A9N8WB06"/>
<reference evidence="2" key="1">
    <citation type="submission" date="2021-06" db="EMBL/GenBank/DDBJ databases">
        <authorList>
            <person name="Kallberg Y."/>
            <person name="Tangrot J."/>
            <person name="Rosling A."/>
        </authorList>
    </citation>
    <scope>NUCLEOTIDE SEQUENCE</scope>
    <source>
        <strain evidence="2">FL130A</strain>
    </source>
</reference>
<dbReference type="OrthoDB" id="2415317at2759"/>
<protein>
    <submittedName>
        <fullName evidence="2">14201_t:CDS:1</fullName>
    </submittedName>
</protein>
<gene>
    <name evidence="2" type="ORF">ALEPTO_LOCUS2496</name>
</gene>
<proteinExistence type="predicted"/>
<evidence type="ECO:0000313" key="2">
    <source>
        <dbReference type="EMBL" id="CAG8481203.1"/>
    </source>
</evidence>
<sequence length="206" mass="23421">MLNSLDNGNIAKATGSTTLQTPPETCSLCNNSVSLYKPNGANLKPITKLICVHIFHLKLFTQLSDPENEKVENSSTPQIDFPKIHDKILKALEDKLAELKSKNPLCSAQIMLNKEIRYQFLSDTTRNIFNKKKHSALNIYRIFSSEDIGRDKIQQIRSFTLSSIGKFTDNEIKIIKERSKKILTSHSEKQTNEGEESEYNTDMEID</sequence>